<dbReference type="AlphaFoldDB" id="A0A6J4VNS5"/>
<organism evidence="1">
    <name type="scientific">uncultured Thermomicrobiales bacterium</name>
    <dbReference type="NCBI Taxonomy" id="1645740"/>
    <lineage>
        <taxon>Bacteria</taxon>
        <taxon>Pseudomonadati</taxon>
        <taxon>Thermomicrobiota</taxon>
        <taxon>Thermomicrobia</taxon>
        <taxon>Thermomicrobiales</taxon>
        <taxon>environmental samples</taxon>
    </lineage>
</organism>
<reference evidence="1" key="1">
    <citation type="submission" date="2020-02" db="EMBL/GenBank/DDBJ databases">
        <authorList>
            <person name="Meier V. D."/>
        </authorList>
    </citation>
    <scope>NUCLEOTIDE SEQUENCE</scope>
    <source>
        <strain evidence="1">AVDCRST_MAG19</strain>
    </source>
</reference>
<name>A0A6J4VNS5_9BACT</name>
<accession>A0A6J4VNS5</accession>
<proteinExistence type="predicted"/>
<evidence type="ECO:0000313" key="1">
    <source>
        <dbReference type="EMBL" id="CAA9583747.1"/>
    </source>
</evidence>
<dbReference type="EMBL" id="CADCWL010000243">
    <property type="protein sequence ID" value="CAA9583747.1"/>
    <property type="molecule type" value="Genomic_DNA"/>
</dbReference>
<sequence>MRRATCALIGWSGGEAADVPRCSGAESAASAGAAIKEP</sequence>
<protein>
    <submittedName>
        <fullName evidence="1">Uncharacterized protein</fullName>
    </submittedName>
</protein>
<gene>
    <name evidence="1" type="ORF">AVDCRST_MAG19-4341</name>
</gene>